<protein>
    <submittedName>
        <fullName evidence="7">RING-type domain-containing protein</fullName>
    </submittedName>
</protein>
<organism evidence="6 7">
    <name type="scientific">Elaeophora elaphi</name>
    <dbReference type="NCBI Taxonomy" id="1147741"/>
    <lineage>
        <taxon>Eukaryota</taxon>
        <taxon>Metazoa</taxon>
        <taxon>Ecdysozoa</taxon>
        <taxon>Nematoda</taxon>
        <taxon>Chromadorea</taxon>
        <taxon>Rhabditida</taxon>
        <taxon>Spirurina</taxon>
        <taxon>Spiruromorpha</taxon>
        <taxon>Filarioidea</taxon>
        <taxon>Onchocercidae</taxon>
        <taxon>Elaeophora</taxon>
    </lineage>
</organism>
<evidence type="ECO:0000256" key="2">
    <source>
        <dbReference type="ARBA" id="ARBA00022833"/>
    </source>
</evidence>
<evidence type="ECO:0000256" key="3">
    <source>
        <dbReference type="PROSITE-ProRule" id="PRU00175"/>
    </source>
</evidence>
<dbReference type="STRING" id="1147741.A0A0R3RPE0"/>
<dbReference type="GO" id="GO:0008270">
    <property type="term" value="F:zinc ion binding"/>
    <property type="evidence" value="ECO:0007669"/>
    <property type="project" value="UniProtKB-KW"/>
</dbReference>
<dbReference type="InterPro" id="IPR013083">
    <property type="entry name" value="Znf_RING/FYVE/PHD"/>
</dbReference>
<dbReference type="Pfam" id="PF13920">
    <property type="entry name" value="zf-C3HC4_3"/>
    <property type="match status" value="1"/>
</dbReference>
<dbReference type="InterPro" id="IPR056044">
    <property type="entry name" value="DUF7627"/>
</dbReference>
<evidence type="ECO:0000256" key="4">
    <source>
        <dbReference type="SAM" id="MobiDB-lite"/>
    </source>
</evidence>
<dbReference type="Pfam" id="PF24628">
    <property type="entry name" value="DUF7627"/>
    <property type="match status" value="1"/>
</dbReference>
<keyword evidence="6" id="KW-1185">Reference proteome</keyword>
<dbReference type="PROSITE" id="PS50089">
    <property type="entry name" value="ZF_RING_2"/>
    <property type="match status" value="1"/>
</dbReference>
<dbReference type="AlphaFoldDB" id="A0A0R3RPE0"/>
<keyword evidence="1 3" id="KW-0863">Zinc-finger</keyword>
<reference evidence="7" key="1">
    <citation type="submission" date="2017-02" db="UniProtKB">
        <authorList>
            <consortium name="WormBaseParasite"/>
        </authorList>
    </citation>
    <scope>IDENTIFICATION</scope>
</reference>
<evidence type="ECO:0000256" key="1">
    <source>
        <dbReference type="ARBA" id="ARBA00022771"/>
    </source>
</evidence>
<dbReference type="Gene3D" id="3.30.40.10">
    <property type="entry name" value="Zinc/RING finger domain, C3HC4 (zinc finger)"/>
    <property type="match status" value="1"/>
</dbReference>
<dbReference type="SUPFAM" id="SSF57850">
    <property type="entry name" value="RING/U-box"/>
    <property type="match status" value="1"/>
</dbReference>
<accession>A0A0R3RPE0</accession>
<dbReference type="Proteomes" id="UP000050640">
    <property type="component" value="Unplaced"/>
</dbReference>
<keyword evidence="1 3" id="KW-0479">Metal-binding</keyword>
<evidence type="ECO:0000313" key="7">
    <source>
        <dbReference type="WBParaSite" id="EEL_0000336701-mRNA-1"/>
    </source>
</evidence>
<keyword evidence="2" id="KW-0862">Zinc</keyword>
<dbReference type="WBParaSite" id="EEL_0000336701-mRNA-1">
    <property type="protein sequence ID" value="EEL_0000336701-mRNA-1"/>
    <property type="gene ID" value="EEL_0000336701"/>
</dbReference>
<dbReference type="InterPro" id="IPR001841">
    <property type="entry name" value="Znf_RING"/>
</dbReference>
<evidence type="ECO:0000313" key="6">
    <source>
        <dbReference type="Proteomes" id="UP000050640"/>
    </source>
</evidence>
<name>A0A0R3RPE0_9BILA</name>
<evidence type="ECO:0000259" key="5">
    <source>
        <dbReference type="PROSITE" id="PS50089"/>
    </source>
</evidence>
<feature type="region of interest" description="Disordered" evidence="4">
    <location>
        <begin position="1"/>
        <end position="55"/>
    </location>
</feature>
<proteinExistence type="predicted"/>
<feature type="compositionally biased region" description="Polar residues" evidence="4">
    <location>
        <begin position="1"/>
        <end position="18"/>
    </location>
</feature>
<sequence length="547" mass="62051">MSNDEPTDIQSGTNSSTTYRRDSSMDRSTTNKLTELTLSKNDSPLKSFGERKTRERNMKIARGHQMFKNIESALIEGNAERKSLEQGRKERQPPNRFQVKKMVLPSGLISSETRKSLVSSVITVDELINLFDLAVNDHCSMHDSFKCTMNDGNLCLTDEDWNRFACHVANIAIQEARGFAVTAAIMAVRQKGFRSAFAQEINVLMSNYVLVGEKVGQGLPELVARLLIANWPREHARCDLESNDILFCIISSIKGWLETIIGEADEIEEIESNCACALYEVCRFAQRKLWMKWPELVDECYAAVRDDINCREARKALLDTVIMMHEWTSRHAKTLVNVSTQTCRTRVQVRKKDNDAMVLSELVHFLRRRVRHPEPESEHCLLGSEPTCCSTAKLPSPQRQHIDALLKRLKTKLACEPEDRASGIDDECCVCVQRRASVRAFPCGHKVFCRSCAVQLIEHAINENRMRMSCIICRRDIARLQYSRPSRSAHIRKQQTLLDDNDSGNSNAPATTACVRVLNNTIWCSPEIFSKYPCQTLSAPVTLSFSR</sequence>
<feature type="domain" description="RING-type" evidence="5">
    <location>
        <begin position="428"/>
        <end position="474"/>
    </location>
</feature>
<feature type="compositionally biased region" description="Polar residues" evidence="4">
    <location>
        <begin position="26"/>
        <end position="44"/>
    </location>
</feature>